<dbReference type="Gene3D" id="3.80.30.20">
    <property type="entry name" value="tm_1862 like domain"/>
    <property type="match status" value="1"/>
</dbReference>
<feature type="domain" description="B12-binding" evidence="6">
    <location>
        <begin position="1"/>
        <end position="133"/>
    </location>
</feature>
<evidence type="ECO:0000259" key="6">
    <source>
        <dbReference type="PROSITE" id="PS51332"/>
    </source>
</evidence>
<dbReference type="Gene3D" id="3.40.50.280">
    <property type="entry name" value="Cobalamin-binding domain"/>
    <property type="match status" value="1"/>
</dbReference>
<dbReference type="Pfam" id="PF02310">
    <property type="entry name" value="B12-binding"/>
    <property type="match status" value="1"/>
</dbReference>
<keyword evidence="4" id="KW-0408">Iron</keyword>
<dbReference type="GO" id="GO:0051539">
    <property type="term" value="F:4 iron, 4 sulfur cluster binding"/>
    <property type="evidence" value="ECO:0007669"/>
    <property type="project" value="UniProtKB-KW"/>
</dbReference>
<dbReference type="InterPro" id="IPR034466">
    <property type="entry name" value="Methyltransferase_Class_B"/>
</dbReference>
<dbReference type="InterPro" id="IPR006638">
    <property type="entry name" value="Elp3/MiaA/NifB-like_rSAM"/>
</dbReference>
<keyword evidence="2" id="KW-0949">S-adenosyl-L-methionine</keyword>
<feature type="domain" description="Radical SAM core" evidence="7">
    <location>
        <begin position="172"/>
        <end position="402"/>
    </location>
</feature>
<evidence type="ECO:0000313" key="9">
    <source>
        <dbReference type="Proteomes" id="UP000601522"/>
    </source>
</evidence>
<dbReference type="SMART" id="SM00729">
    <property type="entry name" value="Elp3"/>
    <property type="match status" value="1"/>
</dbReference>
<dbReference type="InterPro" id="IPR025288">
    <property type="entry name" value="DUF4080"/>
</dbReference>
<proteinExistence type="predicted"/>
<dbReference type="PROSITE" id="PS51332">
    <property type="entry name" value="B12_BINDING"/>
    <property type="match status" value="1"/>
</dbReference>
<evidence type="ECO:0000313" key="8">
    <source>
        <dbReference type="EMBL" id="MBC8591259.1"/>
    </source>
</evidence>
<dbReference type="GO" id="GO:0003824">
    <property type="term" value="F:catalytic activity"/>
    <property type="evidence" value="ECO:0007669"/>
    <property type="project" value="InterPro"/>
</dbReference>
<keyword evidence="3" id="KW-0479">Metal-binding</keyword>
<dbReference type="EMBL" id="JACRTK010000004">
    <property type="protein sequence ID" value="MBC8591259.1"/>
    <property type="molecule type" value="Genomic_DNA"/>
</dbReference>
<evidence type="ECO:0000256" key="2">
    <source>
        <dbReference type="ARBA" id="ARBA00022691"/>
    </source>
</evidence>
<dbReference type="InterPro" id="IPR023404">
    <property type="entry name" value="rSAM_horseshoe"/>
</dbReference>
<dbReference type="SFLD" id="SFLDS00029">
    <property type="entry name" value="Radical_SAM"/>
    <property type="match status" value="1"/>
</dbReference>
<dbReference type="SFLD" id="SFLDG01123">
    <property type="entry name" value="methyltransferase_(Class_B)"/>
    <property type="match status" value="1"/>
</dbReference>
<gene>
    <name evidence="8" type="ORF">H8689_09065</name>
</gene>
<evidence type="ECO:0000259" key="7">
    <source>
        <dbReference type="PROSITE" id="PS51918"/>
    </source>
</evidence>
<dbReference type="SUPFAM" id="SSF102114">
    <property type="entry name" value="Radical SAM enzymes"/>
    <property type="match status" value="1"/>
</dbReference>
<dbReference type="GO" id="GO:0046872">
    <property type="term" value="F:metal ion binding"/>
    <property type="evidence" value="ECO:0007669"/>
    <property type="project" value="UniProtKB-KW"/>
</dbReference>
<dbReference type="InterPro" id="IPR007197">
    <property type="entry name" value="rSAM"/>
</dbReference>
<dbReference type="PANTHER" id="PTHR43409">
    <property type="entry name" value="ANAEROBIC MAGNESIUM-PROTOPORPHYRIN IX MONOMETHYL ESTER CYCLASE-RELATED"/>
    <property type="match status" value="1"/>
</dbReference>
<organism evidence="8 9">
    <name type="scientific">Wansuia hejianensis</name>
    <dbReference type="NCBI Taxonomy" id="2763667"/>
    <lineage>
        <taxon>Bacteria</taxon>
        <taxon>Bacillati</taxon>
        <taxon>Bacillota</taxon>
        <taxon>Clostridia</taxon>
        <taxon>Lachnospirales</taxon>
        <taxon>Lachnospiraceae</taxon>
        <taxon>Wansuia</taxon>
    </lineage>
</organism>
<sequence length="589" mass="69589">MKILLTTLNSKYIHSNLAIRYLSRYVEDIESIQVEEFTINQNIDFIASEIFKLQPDVIGFSTYIWNIKETLKVCKILKMVKPSIKILLGGPEVSYEETSLMKNHNYIDFIIYGEGEETFREFIEHLKSENTNYSDIKGLIYRSGDKVIKNKERQLIKNLDIIPSPYDHPSNDFKNKIVYYESSRGCPFNCEFCLSSAISGVRYFDIDRVKKDLSNLINSKVKQVKFVDRTFNANKKYAMEIMNFIIDKNPKNMNFHFEVTAHLMDEEVLSFLEDVKEGLFQFEIGVQSTNLDTIESIGRTTDFKKLSYVVKKIKSYGNIHQHLDLIAGLPYENYESFGKSFNDVYDLKPEKLQLGFLKLLKGSGLRLSSEKYGYKYIDEPPYEILENNYISYKDIINLKGIEDLVEKYYNEGYFANTLEFIIHNFYPGAFEFFEDFKMYWQDKEYNKISHSRNRLYENLKDFIDYKNYNHINIINDLIRFDYIINNKNTNIPSKLLCNNHELLQKDIHNILKDEDILYNYLEEYKNLPTKKLINQVTIKRFTTDILQIIEKGYNPTSKGEEVYILFVYVDGQINRCRVYNITRKAKELV</sequence>
<keyword evidence="5" id="KW-0411">Iron-sulfur</keyword>
<dbReference type="CDD" id="cd02068">
    <property type="entry name" value="radical_SAM_B12_BD"/>
    <property type="match status" value="1"/>
</dbReference>
<dbReference type="GO" id="GO:0031419">
    <property type="term" value="F:cobalamin binding"/>
    <property type="evidence" value="ECO:0007669"/>
    <property type="project" value="InterPro"/>
</dbReference>
<evidence type="ECO:0000256" key="3">
    <source>
        <dbReference type="ARBA" id="ARBA00022723"/>
    </source>
</evidence>
<comment type="cofactor">
    <cofactor evidence="1">
        <name>[4Fe-4S] cluster</name>
        <dbReference type="ChEBI" id="CHEBI:49883"/>
    </cofactor>
</comment>
<dbReference type="InterPro" id="IPR006158">
    <property type="entry name" value="Cobalamin-bd"/>
</dbReference>
<keyword evidence="9" id="KW-1185">Reference proteome</keyword>
<protein>
    <submittedName>
        <fullName evidence="8">B12-binding domain-containing radical SAM protein</fullName>
    </submittedName>
</protein>
<dbReference type="InterPro" id="IPR058240">
    <property type="entry name" value="rSAM_sf"/>
</dbReference>
<dbReference type="Proteomes" id="UP000601522">
    <property type="component" value="Unassembled WGS sequence"/>
</dbReference>
<dbReference type="InterPro" id="IPR036724">
    <property type="entry name" value="Cobalamin-bd_sf"/>
</dbReference>
<comment type="caution">
    <text evidence="8">The sequence shown here is derived from an EMBL/GenBank/DDBJ whole genome shotgun (WGS) entry which is preliminary data.</text>
</comment>
<evidence type="ECO:0000256" key="5">
    <source>
        <dbReference type="ARBA" id="ARBA00023014"/>
    </source>
</evidence>
<dbReference type="SFLD" id="SFLDG01082">
    <property type="entry name" value="B12-binding_domain_containing"/>
    <property type="match status" value="1"/>
</dbReference>
<accession>A0A926F3K1</accession>
<dbReference type="InterPro" id="IPR051198">
    <property type="entry name" value="BchE-like"/>
</dbReference>
<dbReference type="GO" id="GO:0005829">
    <property type="term" value="C:cytosol"/>
    <property type="evidence" value="ECO:0007669"/>
    <property type="project" value="TreeGrafter"/>
</dbReference>
<dbReference type="SUPFAM" id="SSF52242">
    <property type="entry name" value="Cobalamin (vitamin B12)-binding domain"/>
    <property type="match status" value="1"/>
</dbReference>
<dbReference type="Pfam" id="PF13311">
    <property type="entry name" value="DUF4080"/>
    <property type="match status" value="1"/>
</dbReference>
<dbReference type="AlphaFoldDB" id="A0A926F3K1"/>
<evidence type="ECO:0000256" key="4">
    <source>
        <dbReference type="ARBA" id="ARBA00023004"/>
    </source>
</evidence>
<reference evidence="8 9" key="1">
    <citation type="submission" date="2020-08" db="EMBL/GenBank/DDBJ databases">
        <title>Genome public.</title>
        <authorList>
            <person name="Liu C."/>
            <person name="Sun Q."/>
        </authorList>
    </citation>
    <scope>NUCLEOTIDE SEQUENCE [LARGE SCALE GENOMIC DNA]</scope>
    <source>
        <strain evidence="8 9">NSJ-26</strain>
    </source>
</reference>
<name>A0A926F3K1_9FIRM</name>
<dbReference type="PANTHER" id="PTHR43409:SF16">
    <property type="entry name" value="SLR0320 PROTEIN"/>
    <property type="match status" value="1"/>
</dbReference>
<dbReference type="Pfam" id="PF04055">
    <property type="entry name" value="Radical_SAM"/>
    <property type="match status" value="1"/>
</dbReference>
<evidence type="ECO:0000256" key="1">
    <source>
        <dbReference type="ARBA" id="ARBA00001966"/>
    </source>
</evidence>
<dbReference type="RefSeq" id="WP_249324130.1">
    <property type="nucleotide sequence ID" value="NZ_JACRTK010000004.1"/>
</dbReference>
<dbReference type="PROSITE" id="PS51918">
    <property type="entry name" value="RADICAL_SAM"/>
    <property type="match status" value="1"/>
</dbReference>